<gene>
    <name evidence="1" type="ORF">GCM10008908_09190</name>
</gene>
<organism evidence="1 2">
    <name type="scientific">Clostridium subterminale</name>
    <dbReference type="NCBI Taxonomy" id="1550"/>
    <lineage>
        <taxon>Bacteria</taxon>
        <taxon>Bacillati</taxon>
        <taxon>Bacillota</taxon>
        <taxon>Clostridia</taxon>
        <taxon>Eubacteriales</taxon>
        <taxon>Clostridiaceae</taxon>
        <taxon>Clostridium</taxon>
    </lineage>
</organism>
<dbReference type="Pfam" id="PF05133">
    <property type="entry name" value="SPP1_portal"/>
    <property type="match status" value="1"/>
</dbReference>
<sequence>MLYNKEIAEKMYKKYKDNQNTYQKMYNYKIGKTDIVNGYIKTDRSNRVLQDNYIKTFIAEEVSFMVGMPITYSSKSGNNEMIKEINNNVYNEILDTELADTMLTFSEAYELYYIEGANEEREFKISTYTPLNSIAYKNQDNEAEMFMYFYYKDLDDTLYMDVIDDEYIYHFNEDFKEVEEPKEHYFKKCPVGISILPNSISDTLYHNIKSLQDNYELLMSDWSNEIGDTRLAYLKMIGTDIEDEDARKMKEMGILQVPEKGDVGFLVKNISSDFYNTYRNIIKEDIYRVAQHIDNQTQIQSNTSGTMLATRMNCLRIKITTQNQCLINCIRTRLKFLFKYLNIANGANYNYKDVLIMPQLNLPSNDVETAQIVSQLNGKLSIQTGLERLSNVTNGREELIRKLEEDVLIAEYQKKINDILMSGDVDLDNIEGEDDEAI</sequence>
<keyword evidence="2" id="KW-1185">Reference proteome</keyword>
<dbReference type="RefSeq" id="WP_343824046.1">
    <property type="nucleotide sequence ID" value="NZ_BAAACI010000001.1"/>
</dbReference>
<evidence type="ECO:0000313" key="2">
    <source>
        <dbReference type="Proteomes" id="UP001501047"/>
    </source>
</evidence>
<name>A0ABP3VSS5_CLOSU</name>
<protein>
    <recommendedName>
        <fullName evidence="3">Phage portal protein</fullName>
    </recommendedName>
</protein>
<comment type="caution">
    <text evidence="1">The sequence shown here is derived from an EMBL/GenBank/DDBJ whole genome shotgun (WGS) entry which is preliminary data.</text>
</comment>
<dbReference type="EMBL" id="BAAACI010000001">
    <property type="protein sequence ID" value="GAA0768620.1"/>
    <property type="molecule type" value="Genomic_DNA"/>
</dbReference>
<evidence type="ECO:0000313" key="1">
    <source>
        <dbReference type="EMBL" id="GAA0768620.1"/>
    </source>
</evidence>
<dbReference type="Proteomes" id="UP001501047">
    <property type="component" value="Unassembled WGS sequence"/>
</dbReference>
<reference evidence="2" key="1">
    <citation type="journal article" date="2019" name="Int. J. Syst. Evol. Microbiol.">
        <title>The Global Catalogue of Microorganisms (GCM) 10K type strain sequencing project: providing services to taxonomists for standard genome sequencing and annotation.</title>
        <authorList>
            <consortium name="The Broad Institute Genomics Platform"/>
            <consortium name="The Broad Institute Genome Sequencing Center for Infectious Disease"/>
            <person name="Wu L."/>
            <person name="Ma J."/>
        </authorList>
    </citation>
    <scope>NUCLEOTIDE SEQUENCE [LARGE SCALE GENOMIC DNA]</scope>
    <source>
        <strain evidence="2">JCM 1417</strain>
    </source>
</reference>
<proteinExistence type="predicted"/>
<dbReference type="InterPro" id="IPR021145">
    <property type="entry name" value="Portal_protein_SPP1_Gp6-like"/>
</dbReference>
<accession>A0ABP3VSS5</accession>
<evidence type="ECO:0008006" key="3">
    <source>
        <dbReference type="Google" id="ProtNLM"/>
    </source>
</evidence>